<dbReference type="SUPFAM" id="SSF49742">
    <property type="entry name" value="PHM/PNGase F"/>
    <property type="match status" value="1"/>
</dbReference>
<dbReference type="Gene3D" id="2.60.120.310">
    <property type="entry name" value="Copper type II, ascorbate-dependent monooxygenase, N-terminal domain"/>
    <property type="match status" value="1"/>
</dbReference>
<proteinExistence type="predicted"/>
<name>A0ABQ9EHC7_TEGGR</name>
<dbReference type="Pfam" id="PF03712">
    <property type="entry name" value="Cu2_monoox_C"/>
    <property type="match status" value="1"/>
</dbReference>
<dbReference type="InterPro" id="IPR008977">
    <property type="entry name" value="PHM/PNGase_F_dom_sf"/>
</dbReference>
<evidence type="ECO:0000313" key="4">
    <source>
        <dbReference type="Proteomes" id="UP001217089"/>
    </source>
</evidence>
<dbReference type="PANTHER" id="PTHR10157">
    <property type="entry name" value="DOPAMINE BETA HYDROXYLASE RELATED"/>
    <property type="match status" value="1"/>
</dbReference>
<evidence type="ECO:0000256" key="1">
    <source>
        <dbReference type="ARBA" id="ARBA00023157"/>
    </source>
</evidence>
<keyword evidence="1" id="KW-1015">Disulfide bond</keyword>
<accession>A0ABQ9EHC7</accession>
<sequence length="114" mass="13391">MNATCYTANQKRLERVEREYSLKRIKLRSFLVHWNNPERIKNYKDSSGLVIHYTPNLRPHDAGTLTVGQINFNIPPNKEHHTVRAFCDHECSSILLTSPIYLIESRNHMHYLGM</sequence>
<dbReference type="InterPro" id="IPR024548">
    <property type="entry name" value="Cu2_monoox_C"/>
</dbReference>
<evidence type="ECO:0000313" key="3">
    <source>
        <dbReference type="EMBL" id="KAJ8304610.1"/>
    </source>
</evidence>
<feature type="domain" description="Copper type II ascorbate-dependent monooxygenase C-terminal" evidence="2">
    <location>
        <begin position="61"/>
        <end position="113"/>
    </location>
</feature>
<dbReference type="InterPro" id="IPR014784">
    <property type="entry name" value="Cu2_ascorb_mOase-like_C"/>
</dbReference>
<dbReference type="Gene3D" id="2.60.120.230">
    <property type="match status" value="1"/>
</dbReference>
<comment type="caution">
    <text evidence="3">The sequence shown here is derived from an EMBL/GenBank/DDBJ whole genome shotgun (WGS) entry which is preliminary data.</text>
</comment>
<dbReference type="InterPro" id="IPR000945">
    <property type="entry name" value="DBH-like"/>
</dbReference>
<dbReference type="PANTHER" id="PTHR10157:SF23">
    <property type="entry name" value="MOXD1 HOMOLOG 1"/>
    <property type="match status" value="1"/>
</dbReference>
<dbReference type="EMBL" id="JARBDR010000903">
    <property type="protein sequence ID" value="KAJ8304610.1"/>
    <property type="molecule type" value="Genomic_DNA"/>
</dbReference>
<gene>
    <name evidence="3" type="ORF">KUTeg_018193</name>
</gene>
<organism evidence="3 4">
    <name type="scientific">Tegillarca granosa</name>
    <name type="common">Malaysian cockle</name>
    <name type="synonym">Anadara granosa</name>
    <dbReference type="NCBI Taxonomy" id="220873"/>
    <lineage>
        <taxon>Eukaryota</taxon>
        <taxon>Metazoa</taxon>
        <taxon>Spiralia</taxon>
        <taxon>Lophotrochozoa</taxon>
        <taxon>Mollusca</taxon>
        <taxon>Bivalvia</taxon>
        <taxon>Autobranchia</taxon>
        <taxon>Pteriomorphia</taxon>
        <taxon>Arcoida</taxon>
        <taxon>Arcoidea</taxon>
        <taxon>Arcidae</taxon>
        <taxon>Tegillarca</taxon>
    </lineage>
</organism>
<reference evidence="3 4" key="1">
    <citation type="submission" date="2022-12" db="EMBL/GenBank/DDBJ databases">
        <title>Chromosome-level genome of Tegillarca granosa.</title>
        <authorList>
            <person name="Kim J."/>
        </authorList>
    </citation>
    <scope>NUCLEOTIDE SEQUENCE [LARGE SCALE GENOMIC DNA]</scope>
    <source>
        <strain evidence="3">Teg-2019</strain>
        <tissue evidence="3">Adductor muscle</tissue>
    </source>
</reference>
<dbReference type="InterPro" id="IPR036939">
    <property type="entry name" value="Cu2_ascorb_mOase_N_sf"/>
</dbReference>
<protein>
    <recommendedName>
        <fullName evidence="2">Copper type II ascorbate-dependent monooxygenase C-terminal domain-containing protein</fullName>
    </recommendedName>
</protein>
<dbReference type="Proteomes" id="UP001217089">
    <property type="component" value="Unassembled WGS sequence"/>
</dbReference>
<keyword evidence="4" id="KW-1185">Reference proteome</keyword>
<evidence type="ECO:0000259" key="2">
    <source>
        <dbReference type="Pfam" id="PF03712"/>
    </source>
</evidence>